<comment type="caution">
    <text evidence="3">The sequence shown here is derived from an EMBL/GenBank/DDBJ whole genome shotgun (WGS) entry which is preliminary data.</text>
</comment>
<dbReference type="AlphaFoldDB" id="A0AAD8XXE8"/>
<gene>
    <name evidence="3" type="ORF">QTG54_014142</name>
</gene>
<keyword evidence="4" id="KW-1185">Reference proteome</keyword>
<proteinExistence type="predicted"/>
<keyword evidence="1" id="KW-1133">Transmembrane helix</keyword>
<evidence type="ECO:0000313" key="4">
    <source>
        <dbReference type="Proteomes" id="UP001224775"/>
    </source>
</evidence>
<name>A0AAD8XXE8_9STRA</name>
<organism evidence="3 4">
    <name type="scientific">Skeletonema marinoi</name>
    <dbReference type="NCBI Taxonomy" id="267567"/>
    <lineage>
        <taxon>Eukaryota</taxon>
        <taxon>Sar</taxon>
        <taxon>Stramenopiles</taxon>
        <taxon>Ochrophyta</taxon>
        <taxon>Bacillariophyta</taxon>
        <taxon>Coscinodiscophyceae</taxon>
        <taxon>Thalassiosirophycidae</taxon>
        <taxon>Thalassiosirales</taxon>
        <taxon>Skeletonemataceae</taxon>
        <taxon>Skeletonema</taxon>
        <taxon>Skeletonema marinoi-dohrnii complex</taxon>
    </lineage>
</organism>
<feature type="transmembrane region" description="Helical" evidence="1">
    <location>
        <begin position="84"/>
        <end position="102"/>
    </location>
</feature>
<feature type="signal peptide" evidence="2">
    <location>
        <begin position="1"/>
        <end position="31"/>
    </location>
</feature>
<dbReference type="Proteomes" id="UP001224775">
    <property type="component" value="Unassembled WGS sequence"/>
</dbReference>
<accession>A0AAD8XXE8</accession>
<keyword evidence="2" id="KW-0732">Signal</keyword>
<reference evidence="3" key="1">
    <citation type="submission" date="2023-06" db="EMBL/GenBank/DDBJ databases">
        <title>Survivors Of The Sea: Transcriptome response of Skeletonema marinoi to long-term dormancy.</title>
        <authorList>
            <person name="Pinder M.I.M."/>
            <person name="Kourtchenko O."/>
            <person name="Robertson E.K."/>
            <person name="Larsson T."/>
            <person name="Maumus F."/>
            <person name="Osuna-Cruz C.M."/>
            <person name="Vancaester E."/>
            <person name="Stenow R."/>
            <person name="Vandepoele K."/>
            <person name="Ploug H."/>
            <person name="Bruchert V."/>
            <person name="Godhe A."/>
            <person name="Topel M."/>
        </authorList>
    </citation>
    <scope>NUCLEOTIDE SEQUENCE</scope>
    <source>
        <strain evidence="3">R05AC</strain>
    </source>
</reference>
<dbReference type="EMBL" id="JATAAI010000035">
    <property type="protein sequence ID" value="KAK1735076.1"/>
    <property type="molecule type" value="Genomic_DNA"/>
</dbReference>
<sequence length="155" mass="16678">MISKSTMMRPLVSSLVLALAMICSNFASVTSFTIPSSANTLSNNHLLGQNSRISTSFSQNHKALKMAADDEERTKSSKIDGSVGGTYFLAAVLLANVWLFTIPTEFRRAHLYPEGNAGLYSDPKGITAKDWAAGVAQYYANGGGVKFDFSVEGKE</sequence>
<evidence type="ECO:0000256" key="2">
    <source>
        <dbReference type="SAM" id="SignalP"/>
    </source>
</evidence>
<feature type="chain" id="PRO_5042006825" evidence="2">
    <location>
        <begin position="32"/>
        <end position="155"/>
    </location>
</feature>
<protein>
    <submittedName>
        <fullName evidence="3">Uncharacterized protein</fullName>
    </submittedName>
</protein>
<evidence type="ECO:0000256" key="1">
    <source>
        <dbReference type="SAM" id="Phobius"/>
    </source>
</evidence>
<keyword evidence="1" id="KW-0472">Membrane</keyword>
<keyword evidence="1" id="KW-0812">Transmembrane</keyword>
<evidence type="ECO:0000313" key="3">
    <source>
        <dbReference type="EMBL" id="KAK1735076.1"/>
    </source>
</evidence>